<dbReference type="Gene3D" id="3.40.50.1820">
    <property type="entry name" value="alpha/beta hydrolase"/>
    <property type="match status" value="1"/>
</dbReference>
<name>A0A9N9UKN0_9HYPO</name>
<reference evidence="5" key="1">
    <citation type="submission" date="2021-10" db="EMBL/GenBank/DDBJ databases">
        <authorList>
            <person name="Piombo E."/>
        </authorList>
    </citation>
    <scope>NUCLEOTIDE SEQUENCE</scope>
</reference>
<dbReference type="PANTHER" id="PTHR43142:SF8">
    <property type="entry name" value="CARBOXYLIC ESTER HYDROLASE"/>
    <property type="match status" value="1"/>
</dbReference>
<dbReference type="GO" id="GO:0016787">
    <property type="term" value="F:hydrolase activity"/>
    <property type="evidence" value="ECO:0007669"/>
    <property type="project" value="UniProtKB-KW"/>
</dbReference>
<evidence type="ECO:0000313" key="5">
    <source>
        <dbReference type="EMBL" id="CAG9990027.1"/>
    </source>
</evidence>
<dbReference type="PANTHER" id="PTHR43142">
    <property type="entry name" value="CARBOXYLIC ESTER HYDROLASE"/>
    <property type="match status" value="1"/>
</dbReference>
<organism evidence="5 6">
    <name type="scientific">Clonostachys byssicola</name>
    <dbReference type="NCBI Taxonomy" id="160290"/>
    <lineage>
        <taxon>Eukaryota</taxon>
        <taxon>Fungi</taxon>
        <taxon>Dikarya</taxon>
        <taxon>Ascomycota</taxon>
        <taxon>Pezizomycotina</taxon>
        <taxon>Sordariomycetes</taxon>
        <taxon>Hypocreomycetidae</taxon>
        <taxon>Hypocreales</taxon>
        <taxon>Bionectriaceae</taxon>
        <taxon>Clonostachys</taxon>
    </lineage>
</organism>
<sequence length="232" mass="25271">MPVHQDIILPIPGHGSLRGVRHGTSVHKFLGVPYALPPVGPRRWQKTIPLPPDYSYGTEGHPYDCTKFGPICPQPDYIMNGKNLSAVPGTLTLGQNSEDCLLSNIWMPASGRQSGDGWPVYVWLHGGWLQMGNPCHTPHSDPWELVDETGADLKAIVIAVGYRLNIFGFLAGQGVDGNFGFWDQRCALEWVRDHISAFGGDPHQITLGGLSAGALSAHYQLQYELLHGNAGT</sequence>
<evidence type="ECO:0000256" key="2">
    <source>
        <dbReference type="ARBA" id="ARBA00022801"/>
    </source>
</evidence>
<comment type="similarity">
    <text evidence="1 3">Belongs to the type-B carboxylesterase/lipase family.</text>
</comment>
<dbReference type="InterPro" id="IPR002018">
    <property type="entry name" value="CarbesteraseB"/>
</dbReference>
<keyword evidence="6" id="KW-1185">Reference proteome</keyword>
<dbReference type="SUPFAM" id="SSF53474">
    <property type="entry name" value="alpha/beta-Hydrolases"/>
    <property type="match status" value="1"/>
</dbReference>
<gene>
    <name evidence="5" type="ORF">CBYS24578_00017555</name>
</gene>
<dbReference type="OrthoDB" id="6846267at2759"/>
<evidence type="ECO:0000259" key="4">
    <source>
        <dbReference type="Pfam" id="PF00135"/>
    </source>
</evidence>
<dbReference type="EMBL" id="CABFNO020001468">
    <property type="protein sequence ID" value="CAG9990027.1"/>
    <property type="molecule type" value="Genomic_DNA"/>
</dbReference>
<dbReference type="Pfam" id="PF00135">
    <property type="entry name" value="COesterase"/>
    <property type="match status" value="1"/>
</dbReference>
<dbReference type="InterPro" id="IPR019826">
    <property type="entry name" value="Carboxylesterase_B_AS"/>
</dbReference>
<keyword evidence="2 3" id="KW-0378">Hydrolase</keyword>
<dbReference type="PROSITE" id="PS00122">
    <property type="entry name" value="CARBOXYLESTERASE_B_1"/>
    <property type="match status" value="1"/>
</dbReference>
<protein>
    <recommendedName>
        <fullName evidence="3">Carboxylic ester hydrolase</fullName>
        <ecNumber evidence="3">3.1.1.-</ecNumber>
    </recommendedName>
</protein>
<dbReference type="Proteomes" id="UP000754883">
    <property type="component" value="Unassembled WGS sequence"/>
</dbReference>
<accession>A0A9N9UKN0</accession>
<proteinExistence type="inferred from homology"/>
<evidence type="ECO:0000313" key="6">
    <source>
        <dbReference type="Proteomes" id="UP000754883"/>
    </source>
</evidence>
<dbReference type="AlphaFoldDB" id="A0A9N9UKN0"/>
<feature type="domain" description="Carboxylesterase type B" evidence="4">
    <location>
        <begin position="15"/>
        <end position="224"/>
    </location>
</feature>
<evidence type="ECO:0000256" key="1">
    <source>
        <dbReference type="ARBA" id="ARBA00005964"/>
    </source>
</evidence>
<dbReference type="InterPro" id="IPR029058">
    <property type="entry name" value="AB_hydrolase_fold"/>
</dbReference>
<comment type="caution">
    <text evidence="5">The sequence shown here is derived from an EMBL/GenBank/DDBJ whole genome shotgun (WGS) entry which is preliminary data.</text>
</comment>
<dbReference type="EC" id="3.1.1.-" evidence="3"/>
<evidence type="ECO:0000256" key="3">
    <source>
        <dbReference type="RuleBase" id="RU361235"/>
    </source>
</evidence>